<evidence type="ECO:0000313" key="4">
    <source>
        <dbReference type="Proteomes" id="UP000275385"/>
    </source>
</evidence>
<comment type="caution">
    <text evidence="3">The sequence shown here is derived from an EMBL/GenBank/DDBJ whole genome shotgun (WGS) entry which is preliminary data.</text>
</comment>
<keyword evidence="2" id="KW-0472">Membrane</keyword>
<feature type="transmembrane region" description="Helical" evidence="2">
    <location>
        <begin position="47"/>
        <end position="70"/>
    </location>
</feature>
<dbReference type="AlphaFoldDB" id="A0A420YKR6"/>
<proteinExistence type="predicted"/>
<feature type="transmembrane region" description="Helical" evidence="2">
    <location>
        <begin position="7"/>
        <end position="27"/>
    </location>
</feature>
<organism evidence="3 4">
    <name type="scientific">Coniochaeta pulveracea</name>
    <dbReference type="NCBI Taxonomy" id="177199"/>
    <lineage>
        <taxon>Eukaryota</taxon>
        <taxon>Fungi</taxon>
        <taxon>Dikarya</taxon>
        <taxon>Ascomycota</taxon>
        <taxon>Pezizomycotina</taxon>
        <taxon>Sordariomycetes</taxon>
        <taxon>Sordariomycetidae</taxon>
        <taxon>Coniochaetales</taxon>
        <taxon>Coniochaetaceae</taxon>
        <taxon>Coniochaeta</taxon>
    </lineage>
</organism>
<evidence type="ECO:0000256" key="2">
    <source>
        <dbReference type="SAM" id="Phobius"/>
    </source>
</evidence>
<evidence type="ECO:0000256" key="1">
    <source>
        <dbReference type="SAM" id="MobiDB-lite"/>
    </source>
</evidence>
<evidence type="ECO:0000313" key="3">
    <source>
        <dbReference type="EMBL" id="RKU48451.1"/>
    </source>
</evidence>
<reference evidence="3 4" key="1">
    <citation type="submission" date="2018-08" db="EMBL/GenBank/DDBJ databases">
        <title>Draft genome of the lignicolous fungus Coniochaeta pulveracea.</title>
        <authorList>
            <person name="Borstlap C.J."/>
            <person name="De Witt R.N."/>
            <person name="Botha A."/>
            <person name="Volschenk H."/>
        </authorList>
    </citation>
    <scope>NUCLEOTIDE SEQUENCE [LARGE SCALE GENOMIC DNA]</scope>
    <source>
        <strain evidence="3 4">CAB683</strain>
    </source>
</reference>
<protein>
    <submittedName>
        <fullName evidence="3">Uncharacterized protein</fullName>
    </submittedName>
</protein>
<name>A0A420YKR6_9PEZI</name>
<gene>
    <name evidence="3" type="ORF">DL546_001800</name>
</gene>
<keyword evidence="4" id="KW-1185">Reference proteome</keyword>
<keyword evidence="2" id="KW-1133">Transmembrane helix</keyword>
<dbReference type="Proteomes" id="UP000275385">
    <property type="component" value="Unassembled WGS sequence"/>
</dbReference>
<feature type="region of interest" description="Disordered" evidence="1">
    <location>
        <begin position="76"/>
        <end position="110"/>
    </location>
</feature>
<accession>A0A420YKR6</accession>
<keyword evidence="2" id="KW-0812">Transmembrane</keyword>
<sequence>MASMSFFTLSSISTGIAAFLVMIAMLLMVPATRSSTISVLAQINRTVALACGRLVVAFLWPFIAILNLVLPVEEPHRRPRNQKYSRQGSRTVPRMSGTRPSTPHPGRRVRFRLVREKSYPPVFSDTEED</sequence>
<dbReference type="EMBL" id="QVQW01000004">
    <property type="protein sequence ID" value="RKU48451.1"/>
    <property type="molecule type" value="Genomic_DNA"/>
</dbReference>